<keyword evidence="3" id="KW-1003">Cell membrane</keyword>
<feature type="transmembrane region" description="Helical" evidence="8">
    <location>
        <begin position="457"/>
        <end position="475"/>
    </location>
</feature>
<dbReference type="Gene3D" id="2.30.30.60">
    <property type="match status" value="1"/>
</dbReference>
<evidence type="ECO:0000259" key="9">
    <source>
        <dbReference type="Pfam" id="PF00924"/>
    </source>
</evidence>
<evidence type="ECO:0000256" key="7">
    <source>
        <dbReference type="SAM" id="MobiDB-lite"/>
    </source>
</evidence>
<name>W9H0V0_9PROT</name>
<comment type="subcellular location">
    <subcellularLocation>
        <location evidence="1">Cell membrane</location>
        <topology evidence="1">Multi-pass membrane protein</topology>
    </subcellularLocation>
</comment>
<evidence type="ECO:0000256" key="3">
    <source>
        <dbReference type="ARBA" id="ARBA00022475"/>
    </source>
</evidence>
<dbReference type="InterPro" id="IPR010920">
    <property type="entry name" value="LSM_dom_sf"/>
</dbReference>
<dbReference type="AlphaFoldDB" id="W9H0V0"/>
<feature type="transmembrane region" description="Helical" evidence="8">
    <location>
        <begin position="541"/>
        <end position="560"/>
    </location>
</feature>
<dbReference type="PANTHER" id="PTHR30460">
    <property type="entry name" value="MODERATE CONDUCTANCE MECHANOSENSITIVE CHANNEL YBIO"/>
    <property type="match status" value="1"/>
</dbReference>
<feature type="transmembrane region" description="Helical" evidence="8">
    <location>
        <begin position="199"/>
        <end position="221"/>
    </location>
</feature>
<evidence type="ECO:0000256" key="2">
    <source>
        <dbReference type="ARBA" id="ARBA00008017"/>
    </source>
</evidence>
<evidence type="ECO:0000313" key="13">
    <source>
        <dbReference type="EMBL" id="EWY38461.1"/>
    </source>
</evidence>
<feature type="transmembrane region" description="Helical" evidence="8">
    <location>
        <begin position="309"/>
        <end position="327"/>
    </location>
</feature>
<dbReference type="InterPro" id="IPR049142">
    <property type="entry name" value="MS_channel_1st"/>
</dbReference>
<comment type="similarity">
    <text evidence="2">Belongs to the MscS (TC 1.A.23) family.</text>
</comment>
<dbReference type="Proteomes" id="UP000019486">
    <property type="component" value="Unassembled WGS sequence"/>
</dbReference>
<sequence>MMIDRILGRSALGLMVVLPVLALSLCGLATLQPAHAQVSPGGAMPGGSATASAAPTAQEQDPTRQLQDLLATLEDPAARDRLTAQLRALLQARAQTQSQEVEPPSSKVLEFMSERVGRLSRQMIAISSVFADLPDTVDWLQGQATDEMRRDRWIQVALQLVLAVGAGFLASAAMSRLLRRARASIENRRTERIVARIPLVILRTLLELVPIGAFAIAGYGTLSITDPPLVVRLVALIVINATILIQLILALARGVLAPTAANLRMLPIGAESAHYGYIWARRLAYLAVYGYFIAEAAYMLGLPSGSYEALLKLVGLVITAMLIILILQNRREVGEWLRGRPLSGGGNGHVEAQEIASGNRSGAFRAARRRLADVWHILAILYLMVIYGIWALSVQDGFEYMLRATGLSMLVLIAARIVVNLIDAAIRHGFSISPEVKLQFPYLEERANRYLPIFQRVIKAVIWFFALLAVLNAWGVDSFSWLESPLGQRISSSAISIGVVVVMSVIAWEITSNLVEHYLTGTDRYGTRIERSARVRTLLPLLRNAVMVVLITVVSLVVLSEVGVNIAPLLAGAGVIGLAIGFGSQTLVKDVITGLFILFEDTISVGDVVDVGGGHSGLVEAITIRTIKLRDQAGGVHSIPFSQVNSVLNLTKDFSYYVMDIRVSYDDDTDRVIGVLKELGSELQQTPQFGRLILEPIEILGVDAFMENAIIVKARIKTRPIQQWTVGREFNRRMKRRFDELGIVMPLPQRTIHVRGDGTAPAMIESQPTQVQAPALAAGRP</sequence>
<feature type="domain" description="Mechanosensitive ion channel MscS" evidence="9">
    <location>
        <begin position="586"/>
        <end position="651"/>
    </location>
</feature>
<organism evidence="13 14">
    <name type="scientific">Skermanella stibiiresistens SB22</name>
    <dbReference type="NCBI Taxonomy" id="1385369"/>
    <lineage>
        <taxon>Bacteria</taxon>
        <taxon>Pseudomonadati</taxon>
        <taxon>Pseudomonadota</taxon>
        <taxon>Alphaproteobacteria</taxon>
        <taxon>Rhodospirillales</taxon>
        <taxon>Azospirillaceae</taxon>
        <taxon>Skermanella</taxon>
    </lineage>
</organism>
<evidence type="ECO:0000256" key="4">
    <source>
        <dbReference type="ARBA" id="ARBA00022692"/>
    </source>
</evidence>
<dbReference type="InterPro" id="IPR049278">
    <property type="entry name" value="MS_channel_C"/>
</dbReference>
<feature type="transmembrane region" description="Helical" evidence="8">
    <location>
        <begin position="156"/>
        <end position="178"/>
    </location>
</feature>
<dbReference type="InterPro" id="IPR057485">
    <property type="entry name" value="YbiO-like_TM1"/>
</dbReference>
<evidence type="ECO:0000256" key="8">
    <source>
        <dbReference type="SAM" id="Phobius"/>
    </source>
</evidence>
<feature type="domain" description="Mechanosensitive ion channel transmembrane helices 2/3" evidence="11">
    <location>
        <begin position="546"/>
        <end position="585"/>
    </location>
</feature>
<feature type="domain" description="Mechanosensitive ion channel MscS C-terminal" evidence="10">
    <location>
        <begin position="658"/>
        <end position="744"/>
    </location>
</feature>
<dbReference type="Pfam" id="PF21088">
    <property type="entry name" value="MS_channel_1st"/>
    <property type="match status" value="1"/>
</dbReference>
<dbReference type="InterPro" id="IPR011014">
    <property type="entry name" value="MscS_channel_TM-2"/>
</dbReference>
<evidence type="ECO:0000259" key="12">
    <source>
        <dbReference type="Pfam" id="PF25392"/>
    </source>
</evidence>
<feature type="transmembrane region" description="Helical" evidence="8">
    <location>
        <begin position="566"/>
        <end position="588"/>
    </location>
</feature>
<evidence type="ECO:0000256" key="5">
    <source>
        <dbReference type="ARBA" id="ARBA00022989"/>
    </source>
</evidence>
<dbReference type="InterPro" id="IPR006685">
    <property type="entry name" value="MscS_channel_2nd"/>
</dbReference>
<keyword evidence="5 8" id="KW-1133">Transmembrane helix</keyword>
<proteinExistence type="inferred from homology"/>
<reference evidence="13 14" key="1">
    <citation type="submission" date="2013-08" db="EMBL/GenBank/DDBJ databases">
        <title>The genome sequence of Skermanella stibiiresistens.</title>
        <authorList>
            <person name="Zhu W."/>
            <person name="Wang G."/>
        </authorList>
    </citation>
    <scope>NUCLEOTIDE SEQUENCE [LARGE SCALE GENOMIC DNA]</scope>
    <source>
        <strain evidence="13 14">SB22</strain>
    </source>
</reference>
<feature type="region of interest" description="Disordered" evidence="7">
    <location>
        <begin position="38"/>
        <end position="63"/>
    </location>
</feature>
<dbReference type="InterPro" id="IPR023408">
    <property type="entry name" value="MscS_beta-dom_sf"/>
</dbReference>
<dbReference type="Pfam" id="PF25392">
    <property type="entry name" value="MS_channel_TM1"/>
    <property type="match status" value="1"/>
</dbReference>
<dbReference type="Gene3D" id="3.30.70.100">
    <property type="match status" value="1"/>
</dbReference>
<evidence type="ECO:0000313" key="14">
    <source>
        <dbReference type="Proteomes" id="UP000019486"/>
    </source>
</evidence>
<dbReference type="GO" id="GO:0005886">
    <property type="term" value="C:plasma membrane"/>
    <property type="evidence" value="ECO:0007669"/>
    <property type="project" value="UniProtKB-SubCell"/>
</dbReference>
<dbReference type="InterPro" id="IPR045276">
    <property type="entry name" value="YbiO_bact"/>
</dbReference>
<dbReference type="PANTHER" id="PTHR30460:SF0">
    <property type="entry name" value="MODERATE CONDUCTANCE MECHANOSENSITIVE CHANNEL YBIO"/>
    <property type="match status" value="1"/>
</dbReference>
<feature type="compositionally biased region" description="Low complexity" evidence="7">
    <location>
        <begin position="39"/>
        <end position="57"/>
    </location>
</feature>
<dbReference type="InterPro" id="IPR011066">
    <property type="entry name" value="MscS_channel_C_sf"/>
</dbReference>
<dbReference type="STRING" id="1385369.N825_13315"/>
<dbReference type="Gene3D" id="1.10.287.1260">
    <property type="match status" value="2"/>
</dbReference>
<dbReference type="EMBL" id="AVFL01000018">
    <property type="protein sequence ID" value="EWY38461.1"/>
    <property type="molecule type" value="Genomic_DNA"/>
</dbReference>
<evidence type="ECO:0000259" key="10">
    <source>
        <dbReference type="Pfam" id="PF21082"/>
    </source>
</evidence>
<keyword evidence="6 8" id="KW-0472">Membrane</keyword>
<dbReference type="Pfam" id="PF21082">
    <property type="entry name" value="MS_channel_3rd"/>
    <property type="match status" value="1"/>
</dbReference>
<dbReference type="SUPFAM" id="SSF50182">
    <property type="entry name" value="Sm-like ribonucleoproteins"/>
    <property type="match status" value="1"/>
</dbReference>
<feature type="transmembrane region" description="Helical" evidence="8">
    <location>
        <begin position="233"/>
        <end position="256"/>
    </location>
</feature>
<feature type="transmembrane region" description="Helical" evidence="8">
    <location>
        <begin position="283"/>
        <end position="303"/>
    </location>
</feature>
<comment type="caution">
    <text evidence="13">The sequence shown here is derived from an EMBL/GenBank/DDBJ whole genome shotgun (WGS) entry which is preliminary data.</text>
</comment>
<dbReference type="RefSeq" id="WP_063833908.1">
    <property type="nucleotide sequence ID" value="NZ_AVFL01000018.1"/>
</dbReference>
<feature type="transmembrane region" description="Helical" evidence="8">
    <location>
        <begin position="495"/>
        <end position="520"/>
    </location>
</feature>
<evidence type="ECO:0000259" key="11">
    <source>
        <dbReference type="Pfam" id="PF21088"/>
    </source>
</evidence>
<dbReference type="Pfam" id="PF00924">
    <property type="entry name" value="MS_channel_2nd"/>
    <property type="match status" value="1"/>
</dbReference>
<evidence type="ECO:0000256" key="6">
    <source>
        <dbReference type="ARBA" id="ARBA00023136"/>
    </source>
</evidence>
<gene>
    <name evidence="13" type="ORF">N825_13315</name>
</gene>
<evidence type="ECO:0000256" key="1">
    <source>
        <dbReference type="ARBA" id="ARBA00004651"/>
    </source>
</evidence>
<accession>W9H0V0</accession>
<dbReference type="PATRIC" id="fig|1385369.3.peg.4551"/>
<feature type="domain" description="Moderate conductance mechanosensitive channel YbiO-like transmembrane helix 1" evidence="12">
    <location>
        <begin position="404"/>
        <end position="481"/>
    </location>
</feature>
<dbReference type="SUPFAM" id="SSF82689">
    <property type="entry name" value="Mechanosensitive channel protein MscS (YggB), C-terminal domain"/>
    <property type="match status" value="1"/>
</dbReference>
<keyword evidence="14" id="KW-1185">Reference proteome</keyword>
<keyword evidence="4 8" id="KW-0812">Transmembrane</keyword>
<protein>
    <submittedName>
        <fullName evidence="13">Mechanosensitive ion channel protein</fullName>
    </submittedName>
</protein>
<dbReference type="GO" id="GO:0008381">
    <property type="term" value="F:mechanosensitive monoatomic ion channel activity"/>
    <property type="evidence" value="ECO:0007669"/>
    <property type="project" value="InterPro"/>
</dbReference>
<feature type="transmembrane region" description="Helical" evidence="8">
    <location>
        <begin position="374"/>
        <end position="394"/>
    </location>
</feature>
<dbReference type="SUPFAM" id="SSF82861">
    <property type="entry name" value="Mechanosensitive channel protein MscS (YggB), transmembrane region"/>
    <property type="match status" value="1"/>
</dbReference>
<feature type="transmembrane region" description="Helical" evidence="8">
    <location>
        <begin position="400"/>
        <end position="419"/>
    </location>
</feature>